<evidence type="ECO:0000256" key="6">
    <source>
        <dbReference type="SAM" id="Phobius"/>
    </source>
</evidence>
<dbReference type="InterPro" id="IPR051415">
    <property type="entry name" value="LAAT-1"/>
</dbReference>
<evidence type="ECO:0000256" key="1">
    <source>
        <dbReference type="ARBA" id="ARBA00004141"/>
    </source>
</evidence>
<dbReference type="FunFam" id="1.20.1280.290:FF:000012">
    <property type="entry name" value="Vacuolar membrane PQ loop repeat protein"/>
    <property type="match status" value="1"/>
</dbReference>
<dbReference type="GO" id="GO:0016020">
    <property type="term" value="C:membrane"/>
    <property type="evidence" value="ECO:0007669"/>
    <property type="project" value="UniProtKB-SubCell"/>
</dbReference>
<evidence type="ECO:0000313" key="7">
    <source>
        <dbReference type="EMBL" id="KAL0314761.1"/>
    </source>
</evidence>
<dbReference type="SMART" id="SM00679">
    <property type="entry name" value="CTNS"/>
    <property type="match status" value="3"/>
</dbReference>
<feature type="region of interest" description="Disordered" evidence="5">
    <location>
        <begin position="240"/>
        <end position="300"/>
    </location>
</feature>
<proteinExistence type="predicted"/>
<organism evidence="7">
    <name type="scientific">Sesamum angustifolium</name>
    <dbReference type="NCBI Taxonomy" id="2727405"/>
    <lineage>
        <taxon>Eukaryota</taxon>
        <taxon>Viridiplantae</taxon>
        <taxon>Streptophyta</taxon>
        <taxon>Embryophyta</taxon>
        <taxon>Tracheophyta</taxon>
        <taxon>Spermatophyta</taxon>
        <taxon>Magnoliopsida</taxon>
        <taxon>eudicotyledons</taxon>
        <taxon>Gunneridae</taxon>
        <taxon>Pentapetalae</taxon>
        <taxon>asterids</taxon>
        <taxon>lamiids</taxon>
        <taxon>Lamiales</taxon>
        <taxon>Pedaliaceae</taxon>
        <taxon>Sesamum</taxon>
    </lineage>
</organism>
<reference evidence="7" key="2">
    <citation type="journal article" date="2024" name="Plant">
        <title>Genomic evolution and insights into agronomic trait innovations of Sesamum species.</title>
        <authorList>
            <person name="Miao H."/>
            <person name="Wang L."/>
            <person name="Qu L."/>
            <person name="Liu H."/>
            <person name="Sun Y."/>
            <person name="Le M."/>
            <person name="Wang Q."/>
            <person name="Wei S."/>
            <person name="Zheng Y."/>
            <person name="Lin W."/>
            <person name="Duan Y."/>
            <person name="Cao H."/>
            <person name="Xiong S."/>
            <person name="Wang X."/>
            <person name="Wei L."/>
            <person name="Li C."/>
            <person name="Ma Q."/>
            <person name="Ju M."/>
            <person name="Zhao R."/>
            <person name="Li G."/>
            <person name="Mu C."/>
            <person name="Tian Q."/>
            <person name="Mei H."/>
            <person name="Zhang T."/>
            <person name="Gao T."/>
            <person name="Zhang H."/>
        </authorList>
    </citation>
    <scope>NUCLEOTIDE SEQUENCE</scope>
    <source>
        <strain evidence="7">G01</strain>
    </source>
</reference>
<dbReference type="Pfam" id="PF04193">
    <property type="entry name" value="PQ-loop"/>
    <property type="match status" value="3"/>
</dbReference>
<name>A0AAW2L650_9LAMI</name>
<keyword evidence="2 6" id="KW-0812">Transmembrane</keyword>
<evidence type="ECO:0000256" key="3">
    <source>
        <dbReference type="ARBA" id="ARBA00022989"/>
    </source>
</evidence>
<protein>
    <submittedName>
        <fullName evidence="7">Vacuolar amino acid transporter YPQ1</fullName>
    </submittedName>
</protein>
<evidence type="ECO:0000256" key="2">
    <source>
        <dbReference type="ARBA" id="ARBA00022692"/>
    </source>
</evidence>
<feature type="transmembrane region" description="Helical" evidence="6">
    <location>
        <begin position="410"/>
        <end position="433"/>
    </location>
</feature>
<feature type="compositionally biased region" description="Polar residues" evidence="5">
    <location>
        <begin position="211"/>
        <end position="221"/>
    </location>
</feature>
<dbReference type="Gene3D" id="1.20.1280.290">
    <property type="match status" value="3"/>
</dbReference>
<feature type="transmembrane region" description="Helical" evidence="6">
    <location>
        <begin position="140"/>
        <end position="161"/>
    </location>
</feature>
<dbReference type="AlphaFoldDB" id="A0AAW2L650"/>
<feature type="transmembrane region" description="Helical" evidence="6">
    <location>
        <begin position="167"/>
        <end position="186"/>
    </location>
</feature>
<dbReference type="PANTHER" id="PTHR16201:SF45">
    <property type="entry name" value="PQ-LOOP REPEAT FAMILY PROTEIN _ TRANSMEMBRANE FAMILY PROTEIN"/>
    <property type="match status" value="1"/>
</dbReference>
<evidence type="ECO:0000256" key="5">
    <source>
        <dbReference type="SAM" id="MobiDB-lite"/>
    </source>
</evidence>
<keyword evidence="3 6" id="KW-1133">Transmembrane helix</keyword>
<comment type="caution">
    <text evidence="7">The sequence shown here is derived from an EMBL/GenBank/DDBJ whole genome shotgun (WGS) entry which is preliminary data.</text>
</comment>
<accession>A0AAW2L650</accession>
<sequence length="455" mass="51316">MKRGLKLSYCRAERKPCVRWIEEVFKDCLCNLNDQISFGLGIASLVCWSVAEIPQIITNFTSKSAAGVSLAFLSTWIIGGKLSYCRAERKPCVRWIEEVFKDCLCNPNDQISFGLGIASLVCWSVAEIPQIITNFTSKSAAGVSLAFLSAWIIGDIFNLVGCILEPTTLYTTVTIILALQCVYYNHFRHWWKRSHKEANMVKEETEPLQPKLQNGGTASTNASIEVPRRRDFYFMSARSLAGSNTPPTQCYIKARSGPPALDHHSHSSSDEDDYDNNNNNESVFPPPSSKTATQPRQIPRQIPRQVKYGTFVAAASSLPLLGEALRRALEAQPQLQENEFSENAFGEWLGWLMAAIYMGGRIPQIWLNIKRGNVEGLNPLMFVFALIANATYTGSILVRNSEWRMIKANMPWLLDAIVCVGLDLFIILQYIFYKYVKLKKREEYYSDYVEADKPA</sequence>
<dbReference type="InterPro" id="IPR006603">
    <property type="entry name" value="PQ-loop_rpt"/>
</dbReference>
<comment type="subcellular location">
    <subcellularLocation>
        <location evidence="1">Membrane</location>
        <topology evidence="1">Multi-pass membrane protein</topology>
    </subcellularLocation>
</comment>
<keyword evidence="4 6" id="KW-0472">Membrane</keyword>
<dbReference type="PANTHER" id="PTHR16201">
    <property type="entry name" value="SEVEN TRANSMEMBRANE PROTEIN 1-RELATED"/>
    <property type="match status" value="1"/>
</dbReference>
<dbReference type="EMBL" id="JACGWK010000015">
    <property type="protein sequence ID" value="KAL0314761.1"/>
    <property type="molecule type" value="Genomic_DNA"/>
</dbReference>
<reference evidence="7" key="1">
    <citation type="submission" date="2020-06" db="EMBL/GenBank/DDBJ databases">
        <authorList>
            <person name="Li T."/>
            <person name="Hu X."/>
            <person name="Zhang T."/>
            <person name="Song X."/>
            <person name="Zhang H."/>
            <person name="Dai N."/>
            <person name="Sheng W."/>
            <person name="Hou X."/>
            <person name="Wei L."/>
        </authorList>
    </citation>
    <scope>NUCLEOTIDE SEQUENCE</scope>
    <source>
        <strain evidence="7">G01</strain>
        <tissue evidence="7">Leaf</tissue>
    </source>
</reference>
<feature type="region of interest" description="Disordered" evidence="5">
    <location>
        <begin position="202"/>
        <end position="221"/>
    </location>
</feature>
<gene>
    <name evidence="7" type="ORF">Sangu_2320500</name>
</gene>
<evidence type="ECO:0000256" key="4">
    <source>
        <dbReference type="ARBA" id="ARBA00023136"/>
    </source>
</evidence>
<feature type="transmembrane region" description="Helical" evidence="6">
    <location>
        <begin position="379"/>
        <end position="398"/>
    </location>
</feature>